<keyword evidence="1" id="KW-1133">Transmembrane helix</keyword>
<evidence type="ECO:0000256" key="1">
    <source>
        <dbReference type="SAM" id="Phobius"/>
    </source>
</evidence>
<evidence type="ECO:0000313" key="3">
    <source>
        <dbReference type="EMBL" id="MXY93276.1"/>
    </source>
</evidence>
<dbReference type="InterPro" id="IPR002035">
    <property type="entry name" value="VWF_A"/>
</dbReference>
<dbReference type="Gene3D" id="3.40.50.410">
    <property type="entry name" value="von Willebrand factor, type A domain"/>
    <property type="match status" value="1"/>
</dbReference>
<feature type="transmembrane region" description="Helical" evidence="1">
    <location>
        <begin position="29"/>
        <end position="55"/>
    </location>
</feature>
<evidence type="ECO:0000259" key="2">
    <source>
        <dbReference type="PROSITE" id="PS50234"/>
    </source>
</evidence>
<keyword evidence="1" id="KW-0812">Transmembrane</keyword>
<comment type="caution">
    <text evidence="3">The sequence shown here is derived from an EMBL/GenBank/DDBJ whole genome shotgun (WGS) entry which is preliminary data.</text>
</comment>
<dbReference type="PANTHER" id="PTHR10338:SF108">
    <property type="entry name" value="INTER-ALPHA-TRYPSIN INHIBITOR HEAVY CHAIN H4-LIKE PROTEIN"/>
    <property type="match status" value="1"/>
</dbReference>
<sequence>MSGTQDGKEQEQAVPSEAKLSRFPPRRQFFAFAVVGCFLLCACGMTTVRAGAWIAGILSGESSATSEVKRAAAYPWPSNSASLTVAVSPSVAESLRERAGKFNGLRLRTPDGEMMQVEMVTRSSSEIVAESLQQPGFQAVVPDSSLWLDLIEVRWATLFPTESGTLTASRVGQTTLFAVSPVVIAVQLNAAQQLGWPHQSIGWQEVHTRAAAPSTNFSWGHPSPESISGIAATLSKFHAGAGITRGLTTEIATRADVVDYVRQAERAAIVLGANGRSHAEPMQGERGANGEEGKVKGPLDAFVTQEQAVIAWNRSSDRGLSWLSGEGKAGPVFPNGQLVAIYPKEGTLWADYPFALLELDGRAGPAVTRNQRSTYRAFTRFLLSEDSQYALLEAGFRPVDLTIDLMAEPSPFAETGIVDPLSPQTLLTLPPQPVLEIVMDAWRLSMPPVNVMLVVDTSDSMKGSKLSGAKIALQGFVDQMQGDGDRIGLVEFGSGVKQFGSLHMLDAEGRGHVLYMIESMQAGGSTRLIDALWAAQSELTDLVDSEATYAIVVLTDGRDNDSEYRLRDLQRAIQGGQNQVFVHTVAFGRDADAGLLEDLARIGKGRFYRADETTIEEIYRQIATSIQMTE</sequence>
<keyword evidence="1" id="KW-0472">Membrane</keyword>
<dbReference type="Pfam" id="PF00092">
    <property type="entry name" value="VWA"/>
    <property type="match status" value="1"/>
</dbReference>
<gene>
    <name evidence="3" type="ORF">F4Y42_07490</name>
</gene>
<accession>A0A6B0YQF9</accession>
<name>A0A6B0YQF9_9CHLR</name>
<dbReference type="PROSITE" id="PS50234">
    <property type="entry name" value="VWFA"/>
    <property type="match status" value="1"/>
</dbReference>
<proteinExistence type="predicted"/>
<reference evidence="3" key="1">
    <citation type="submission" date="2019-09" db="EMBL/GenBank/DDBJ databases">
        <title>Characterisation of the sponge microbiome using genome-centric metagenomics.</title>
        <authorList>
            <person name="Engelberts J.P."/>
            <person name="Robbins S.J."/>
            <person name="De Goeij J.M."/>
            <person name="Aranda M."/>
            <person name="Bell S.C."/>
            <person name="Webster N.S."/>
        </authorList>
    </citation>
    <scope>NUCLEOTIDE SEQUENCE</scope>
    <source>
        <strain evidence="3">SB0664_bin_27</strain>
    </source>
</reference>
<dbReference type="CDD" id="cd00198">
    <property type="entry name" value="vWFA"/>
    <property type="match status" value="1"/>
</dbReference>
<dbReference type="SMART" id="SM00327">
    <property type="entry name" value="VWA"/>
    <property type="match status" value="1"/>
</dbReference>
<dbReference type="EMBL" id="VXRG01000065">
    <property type="protein sequence ID" value="MXY93276.1"/>
    <property type="molecule type" value="Genomic_DNA"/>
</dbReference>
<dbReference type="InterPro" id="IPR036465">
    <property type="entry name" value="vWFA_dom_sf"/>
</dbReference>
<dbReference type="AlphaFoldDB" id="A0A6B0YQF9"/>
<feature type="domain" description="VWFA" evidence="2">
    <location>
        <begin position="450"/>
        <end position="622"/>
    </location>
</feature>
<dbReference type="PANTHER" id="PTHR10338">
    <property type="entry name" value="INTER-ALPHA-TRYPSIN INHIBITOR HEAVY CHAIN FAMILY MEMBER"/>
    <property type="match status" value="1"/>
</dbReference>
<dbReference type="InterPro" id="IPR050934">
    <property type="entry name" value="ITIH"/>
</dbReference>
<protein>
    <submittedName>
        <fullName evidence="3">VWA domain-containing protein</fullName>
    </submittedName>
</protein>
<organism evidence="3">
    <name type="scientific">Caldilineaceae bacterium SB0664_bin_27</name>
    <dbReference type="NCBI Taxonomy" id="2605260"/>
    <lineage>
        <taxon>Bacteria</taxon>
        <taxon>Bacillati</taxon>
        <taxon>Chloroflexota</taxon>
        <taxon>Caldilineae</taxon>
        <taxon>Caldilineales</taxon>
        <taxon>Caldilineaceae</taxon>
    </lineage>
</organism>
<dbReference type="SUPFAM" id="SSF53300">
    <property type="entry name" value="vWA-like"/>
    <property type="match status" value="1"/>
</dbReference>